<feature type="region of interest" description="Disordered" evidence="1">
    <location>
        <begin position="199"/>
        <end position="218"/>
    </location>
</feature>
<evidence type="ECO:0000256" key="1">
    <source>
        <dbReference type="SAM" id="MobiDB-lite"/>
    </source>
</evidence>
<reference evidence="2" key="1">
    <citation type="journal article" date="2017" name="Nature">
        <title>The sunflower genome provides insights into oil metabolism, flowering and Asterid evolution.</title>
        <authorList>
            <person name="Badouin H."/>
            <person name="Gouzy J."/>
            <person name="Grassa C.J."/>
            <person name="Murat F."/>
            <person name="Staton S.E."/>
            <person name="Cottret L."/>
            <person name="Lelandais-Briere C."/>
            <person name="Owens G.L."/>
            <person name="Carrere S."/>
            <person name="Mayjonade B."/>
            <person name="Legrand L."/>
            <person name="Gill N."/>
            <person name="Kane N.C."/>
            <person name="Bowers J.E."/>
            <person name="Hubner S."/>
            <person name="Bellec A."/>
            <person name="Berard A."/>
            <person name="Berges H."/>
            <person name="Blanchet N."/>
            <person name="Boniface M.C."/>
            <person name="Brunel D."/>
            <person name="Catrice O."/>
            <person name="Chaidir N."/>
            <person name="Claudel C."/>
            <person name="Donnadieu C."/>
            <person name="Faraut T."/>
            <person name="Fievet G."/>
            <person name="Helmstetter N."/>
            <person name="King M."/>
            <person name="Knapp S.J."/>
            <person name="Lai Z."/>
            <person name="Le Paslier M.C."/>
            <person name="Lippi Y."/>
            <person name="Lorenzon L."/>
            <person name="Mandel J.R."/>
            <person name="Marage G."/>
            <person name="Marchand G."/>
            <person name="Marquand E."/>
            <person name="Bret-Mestries E."/>
            <person name="Morien E."/>
            <person name="Nambeesan S."/>
            <person name="Nguyen T."/>
            <person name="Pegot-Espagnet P."/>
            <person name="Pouilly N."/>
            <person name="Raftis F."/>
            <person name="Sallet E."/>
            <person name="Schiex T."/>
            <person name="Thomas J."/>
            <person name="Vandecasteele C."/>
            <person name="Vares D."/>
            <person name="Vear F."/>
            <person name="Vautrin S."/>
            <person name="Crespi M."/>
            <person name="Mangin B."/>
            <person name="Burke J.M."/>
            <person name="Salse J."/>
            <person name="Munos S."/>
            <person name="Vincourt P."/>
            <person name="Rieseberg L.H."/>
            <person name="Langlade N.B."/>
        </authorList>
    </citation>
    <scope>NUCLEOTIDE SEQUENCE</scope>
    <source>
        <tissue evidence="2">Leaves</tissue>
    </source>
</reference>
<proteinExistence type="predicted"/>
<feature type="region of interest" description="Disordered" evidence="1">
    <location>
        <begin position="155"/>
        <end position="190"/>
    </location>
</feature>
<dbReference type="EMBL" id="MNCJ02000320">
    <property type="protein sequence ID" value="KAF5804762.1"/>
    <property type="molecule type" value="Genomic_DNA"/>
</dbReference>
<accession>A0A9K3IXW2</accession>
<feature type="region of interest" description="Disordered" evidence="1">
    <location>
        <begin position="261"/>
        <end position="297"/>
    </location>
</feature>
<feature type="compositionally biased region" description="Basic and acidic residues" evidence="1">
    <location>
        <begin position="319"/>
        <end position="328"/>
    </location>
</feature>
<gene>
    <name evidence="2" type="ORF">HanXRQr2_Chr05g0200901</name>
</gene>
<evidence type="ECO:0008006" key="4">
    <source>
        <dbReference type="Google" id="ProtNLM"/>
    </source>
</evidence>
<comment type="caution">
    <text evidence="2">The sequence shown here is derived from an EMBL/GenBank/DDBJ whole genome shotgun (WGS) entry which is preliminary data.</text>
</comment>
<name>A0A9K3IXW2_HELAN</name>
<protein>
    <recommendedName>
        <fullName evidence="4">DUF4283 domain-containing protein</fullName>
    </recommendedName>
</protein>
<sequence length="354" mass="38700">MRIAKIDYTRIQYLGGLTILISFFDKAAAIDFLEAKNVWEPWFSKLEGWNGQSFHLERVAWLKLTGIPLHLLEPDMLSQIGALFGKVLHVPKSLEEEHDISFCRVGILAGEADRINEVVTIKWKSRLYRIRVEEELDVWNPDCLGVPVRSFSDTPSPMMSSPVIGHASSGSKELNGQQQECESTGGGGVSVAEEVDSHAMEIPMHGERENDGARDKEVGGRKTFEMEGNPKVVDPVGPGCGINFNPCASLGFNCNGVSANRSSRRPTLGFKSRKSKAQGSKEASPVDLRPKKRPRGSVEAAEVGFGFVGFTSRSHICDEDLSKPDEGKIGGFDLNTSGDLGEEHEVRLGSLESG</sequence>
<dbReference type="Proteomes" id="UP000215914">
    <property type="component" value="Unassembled WGS sequence"/>
</dbReference>
<evidence type="ECO:0000313" key="3">
    <source>
        <dbReference type="Proteomes" id="UP000215914"/>
    </source>
</evidence>
<dbReference type="Gramene" id="mRNA:HanXRQr2_Chr05g0200901">
    <property type="protein sequence ID" value="mRNA:HanXRQr2_Chr05g0200901"/>
    <property type="gene ID" value="HanXRQr2_Chr05g0200901"/>
</dbReference>
<feature type="region of interest" description="Disordered" evidence="1">
    <location>
        <begin position="319"/>
        <end position="354"/>
    </location>
</feature>
<reference evidence="2" key="2">
    <citation type="submission" date="2020-06" db="EMBL/GenBank/DDBJ databases">
        <title>Helianthus annuus Genome sequencing and assembly Release 2.</title>
        <authorList>
            <person name="Gouzy J."/>
            <person name="Langlade N."/>
            <person name="Munos S."/>
        </authorList>
    </citation>
    <scope>NUCLEOTIDE SEQUENCE</scope>
    <source>
        <tissue evidence="2">Leaves</tissue>
    </source>
</reference>
<evidence type="ECO:0000313" key="2">
    <source>
        <dbReference type="EMBL" id="KAF5804762.1"/>
    </source>
</evidence>
<keyword evidence="3" id="KW-1185">Reference proteome</keyword>
<feature type="compositionally biased region" description="Polar residues" evidence="1">
    <location>
        <begin position="168"/>
        <end position="182"/>
    </location>
</feature>
<organism evidence="2 3">
    <name type="scientific">Helianthus annuus</name>
    <name type="common">Common sunflower</name>
    <dbReference type="NCBI Taxonomy" id="4232"/>
    <lineage>
        <taxon>Eukaryota</taxon>
        <taxon>Viridiplantae</taxon>
        <taxon>Streptophyta</taxon>
        <taxon>Embryophyta</taxon>
        <taxon>Tracheophyta</taxon>
        <taxon>Spermatophyta</taxon>
        <taxon>Magnoliopsida</taxon>
        <taxon>eudicotyledons</taxon>
        <taxon>Gunneridae</taxon>
        <taxon>Pentapetalae</taxon>
        <taxon>asterids</taxon>
        <taxon>campanulids</taxon>
        <taxon>Asterales</taxon>
        <taxon>Asteraceae</taxon>
        <taxon>Asteroideae</taxon>
        <taxon>Heliantheae alliance</taxon>
        <taxon>Heliantheae</taxon>
        <taxon>Helianthus</taxon>
    </lineage>
</organism>
<dbReference type="AlphaFoldDB" id="A0A9K3IXW2"/>